<dbReference type="EMBL" id="PECL01000004">
    <property type="protein sequence ID" value="TEA08986.1"/>
    <property type="molecule type" value="Genomic_DNA"/>
</dbReference>
<comment type="caution">
    <text evidence="1">The sequence shown here is derived from an EMBL/GenBank/DDBJ whole genome shotgun (WGS) entry which is preliminary data.</text>
</comment>
<proteinExistence type="predicted"/>
<protein>
    <submittedName>
        <fullName evidence="1">Uncharacterized protein</fullName>
    </submittedName>
</protein>
<evidence type="ECO:0000313" key="2">
    <source>
        <dbReference type="Proteomes" id="UP000294604"/>
    </source>
</evidence>
<dbReference type="Proteomes" id="UP000294604">
    <property type="component" value="Unassembled WGS sequence"/>
</dbReference>
<reference evidence="1 2" key="1">
    <citation type="journal article" date="2019" name="Sci. Rep.">
        <title>Extended insight into the Mycobacterium chelonae-abscessus complex through whole genome sequencing of Mycobacterium salmoniphilum outbreak and Mycobacterium salmoniphilum-like strains.</title>
        <authorList>
            <person name="Behra P.R.K."/>
            <person name="Das S."/>
            <person name="Pettersson B.M.F."/>
            <person name="Shirreff L."/>
            <person name="DuCote T."/>
            <person name="Jacobsson K.G."/>
            <person name="Ennis D.G."/>
            <person name="Kirsebom L.A."/>
        </authorList>
    </citation>
    <scope>NUCLEOTIDE SEQUENCE [LARGE SCALE GENOMIC DNA]</scope>
    <source>
        <strain evidence="1 2">CCUG 60884</strain>
    </source>
</reference>
<accession>A0A4R8SZR8</accession>
<sequence>MYRRCRALPGVTGEHVQGGPDDAVVAQLAALMPNFNRSRIAETVLGAVRA</sequence>
<name>A0A4R8SZR8_9MYCO</name>
<dbReference type="AlphaFoldDB" id="A0A4R8SZR8"/>
<evidence type="ECO:0000313" key="1">
    <source>
        <dbReference type="EMBL" id="TEA08986.1"/>
    </source>
</evidence>
<gene>
    <name evidence="1" type="ORF">CCUG60884_00348</name>
</gene>
<organism evidence="1 2">
    <name type="scientific">Mycobacteroides salmoniphilum</name>
    <dbReference type="NCBI Taxonomy" id="404941"/>
    <lineage>
        <taxon>Bacteria</taxon>
        <taxon>Bacillati</taxon>
        <taxon>Actinomycetota</taxon>
        <taxon>Actinomycetes</taxon>
        <taxon>Mycobacteriales</taxon>
        <taxon>Mycobacteriaceae</taxon>
        <taxon>Mycobacteroides</taxon>
    </lineage>
</organism>